<accession>A0ACC5U4N8</accession>
<organism evidence="1 2">
    <name type="scientific">Pseudotamlana agarivorans</name>
    <dbReference type="NCBI Taxonomy" id="481183"/>
    <lineage>
        <taxon>Bacteria</taxon>
        <taxon>Pseudomonadati</taxon>
        <taxon>Bacteroidota</taxon>
        <taxon>Flavobacteriia</taxon>
        <taxon>Flavobacteriales</taxon>
        <taxon>Flavobacteriaceae</taxon>
        <taxon>Pseudotamlana</taxon>
    </lineage>
</organism>
<comment type="caution">
    <text evidence="1">The sequence shown here is derived from an EMBL/GenBank/DDBJ whole genome shotgun (WGS) entry which is preliminary data.</text>
</comment>
<evidence type="ECO:0000313" key="2">
    <source>
        <dbReference type="Proteomes" id="UP001647509"/>
    </source>
</evidence>
<dbReference type="EMBL" id="JAHKPD010000004">
    <property type="protein sequence ID" value="MBU2949238.1"/>
    <property type="molecule type" value="Genomic_DNA"/>
</dbReference>
<keyword evidence="2" id="KW-1185">Reference proteome</keyword>
<gene>
    <name evidence="1" type="ORF">KO493_00800</name>
</gene>
<sequence length="143" mass="16592">MQHNYYKFPLNATALIQNRSIEKSNIEVSIANYIHLIMTTRFGECHFDPSFGSAIWDVDFNNIGSDNKLRTMVLESLIKSLKTYETRLSNIEFDVHIAQEEINLRREKSRIKKGVSISVNGVIKKINEAFSYKEHFFIAPLSY</sequence>
<dbReference type="Proteomes" id="UP001647509">
    <property type="component" value="Unassembled WGS sequence"/>
</dbReference>
<reference evidence="1" key="1">
    <citation type="submission" date="2021-05" db="EMBL/GenBank/DDBJ databases">
        <title>Draft genomes of bacteria isolated from model marine particles.</title>
        <authorList>
            <person name="Datta M.S."/>
            <person name="Schwartzman J.A."/>
            <person name="Enke T.N."/>
            <person name="Saavedra J."/>
            <person name="Cermak N."/>
            <person name="Cordero O.X."/>
        </authorList>
    </citation>
    <scope>NUCLEOTIDE SEQUENCE</scope>
    <source>
        <strain evidence="1">I2M19</strain>
    </source>
</reference>
<proteinExistence type="predicted"/>
<evidence type="ECO:0000313" key="1">
    <source>
        <dbReference type="EMBL" id="MBU2949238.1"/>
    </source>
</evidence>
<name>A0ACC5U4N8_9FLAO</name>
<protein>
    <submittedName>
        <fullName evidence="1">GPW/gp25 family protein</fullName>
    </submittedName>
</protein>